<dbReference type="Gene3D" id="3.90.1720.10">
    <property type="entry name" value="endopeptidase domain like (from Nostoc punctiforme)"/>
    <property type="match status" value="1"/>
</dbReference>
<evidence type="ECO:0008006" key="3">
    <source>
        <dbReference type="Google" id="ProtNLM"/>
    </source>
</evidence>
<keyword evidence="2" id="KW-1185">Reference proteome</keyword>
<gene>
    <name evidence="1" type="ORF">POREN0001_1326</name>
</gene>
<dbReference type="AlphaFoldDB" id="C3J882"/>
<dbReference type="InterPro" id="IPR024453">
    <property type="entry name" value="Peptidase_C92"/>
</dbReference>
<evidence type="ECO:0000313" key="2">
    <source>
        <dbReference type="Proteomes" id="UP000004295"/>
    </source>
</evidence>
<dbReference type="InterPro" id="IPR038765">
    <property type="entry name" value="Papain-like_cys_pep_sf"/>
</dbReference>
<reference evidence="1 2" key="1">
    <citation type="submission" date="2009-04" db="EMBL/GenBank/DDBJ databases">
        <authorList>
            <person name="Sebastian Y."/>
            <person name="Madupu R."/>
            <person name="Durkin A.S."/>
            <person name="Torralba M."/>
            <person name="Methe B."/>
            <person name="Sutton G.G."/>
            <person name="Strausberg R.L."/>
            <person name="Nelson K.E."/>
        </authorList>
    </citation>
    <scope>NUCLEOTIDE SEQUENCE [LARGE SCALE GENOMIC DNA]</scope>
    <source>
        <strain evidence="2">ATCC 35406 / BCRC 14492 / JCM 8526 / NCTC 13058 / HG 370</strain>
    </source>
</reference>
<evidence type="ECO:0000313" key="1">
    <source>
        <dbReference type="EMBL" id="EEN83783.1"/>
    </source>
</evidence>
<dbReference type="Proteomes" id="UP000004295">
    <property type="component" value="Unassembled WGS sequence"/>
</dbReference>
<organism evidence="1 2">
    <name type="scientific">Porphyromonas endodontalis (strain ATCC 35406 / DSM 24491 / JCM 8526 / CCUG 16442 / BCRC 14492 / NCTC 13058 / HG 370)</name>
    <name type="common">Bacteroides endodontalis</name>
    <dbReference type="NCBI Taxonomy" id="553175"/>
    <lineage>
        <taxon>Bacteria</taxon>
        <taxon>Pseudomonadati</taxon>
        <taxon>Bacteroidota</taxon>
        <taxon>Bacteroidia</taxon>
        <taxon>Bacteroidales</taxon>
        <taxon>Porphyromonadaceae</taxon>
        <taxon>Porphyromonas</taxon>
    </lineage>
</organism>
<accession>C3J882</accession>
<sequence length="206" mass="23231">MGILSLLLFALVGCSPSVSTIQEEEPEEKAKELPPLDLLRSGDLILRLGHGSSSEYFRQHASRNQEFSHCGILYLHRGEWFVLHAELASFRGMDGPVIEPLESFVDHSIRWAIYRNSLDEEERRSFCKNALQCVKQKITFDTAFDSTDPSRLYCSEYVAFCFNRVLPAVDCIKPTFEIANTGKMLFLLDDLVAGLPEIARGEGTPQ</sequence>
<dbReference type="SUPFAM" id="SSF54001">
    <property type="entry name" value="Cysteine proteinases"/>
    <property type="match status" value="1"/>
</dbReference>
<comment type="caution">
    <text evidence="1">The sequence shown here is derived from an EMBL/GenBank/DDBJ whole genome shotgun (WGS) entry which is preliminary data.</text>
</comment>
<name>C3J882_POREA</name>
<dbReference type="Pfam" id="PF05708">
    <property type="entry name" value="Peptidase_C92"/>
    <property type="match status" value="1"/>
</dbReference>
<proteinExistence type="predicted"/>
<protein>
    <recommendedName>
        <fullName evidence="3">Orthopoxovirus protein, PF05708 family</fullName>
    </recommendedName>
</protein>
<dbReference type="EMBL" id="ACNN01000005">
    <property type="protein sequence ID" value="EEN83783.1"/>
    <property type="molecule type" value="Genomic_DNA"/>
</dbReference>
<dbReference type="eggNOG" id="ENOG5030YE4">
    <property type="taxonomic scope" value="Bacteria"/>
</dbReference>
<dbReference type="STRING" id="553175.POREN0001_1326"/>